<organism evidence="2 3">
    <name type="scientific">Dictyostelium purpureum</name>
    <name type="common">Slime mold</name>
    <dbReference type="NCBI Taxonomy" id="5786"/>
    <lineage>
        <taxon>Eukaryota</taxon>
        <taxon>Amoebozoa</taxon>
        <taxon>Evosea</taxon>
        <taxon>Eumycetozoa</taxon>
        <taxon>Dictyostelia</taxon>
        <taxon>Dictyosteliales</taxon>
        <taxon>Dictyosteliaceae</taxon>
        <taxon>Dictyostelium</taxon>
    </lineage>
</organism>
<dbReference type="RefSeq" id="XP_003291780.1">
    <property type="nucleotide sequence ID" value="XM_003291732.1"/>
</dbReference>
<dbReference type="VEuPathDB" id="AmoebaDB:DICPUDRAFT_82442"/>
<reference evidence="3" key="1">
    <citation type="journal article" date="2011" name="Genome Biol.">
        <title>Comparative genomics of the social amoebae Dictyostelium discoideum and Dictyostelium purpureum.</title>
        <authorList>
            <consortium name="US DOE Joint Genome Institute (JGI-PGF)"/>
            <person name="Sucgang R."/>
            <person name="Kuo A."/>
            <person name="Tian X."/>
            <person name="Salerno W."/>
            <person name="Parikh A."/>
            <person name="Feasley C.L."/>
            <person name="Dalin E."/>
            <person name="Tu H."/>
            <person name="Huang E."/>
            <person name="Barry K."/>
            <person name="Lindquist E."/>
            <person name="Shapiro H."/>
            <person name="Bruce D."/>
            <person name="Schmutz J."/>
            <person name="Salamov A."/>
            <person name="Fey P."/>
            <person name="Gaudet P."/>
            <person name="Anjard C."/>
            <person name="Babu M.M."/>
            <person name="Basu S."/>
            <person name="Bushmanova Y."/>
            <person name="van der Wel H."/>
            <person name="Katoh-Kurasawa M."/>
            <person name="Dinh C."/>
            <person name="Coutinho P.M."/>
            <person name="Saito T."/>
            <person name="Elias M."/>
            <person name="Schaap P."/>
            <person name="Kay R.R."/>
            <person name="Henrissat B."/>
            <person name="Eichinger L."/>
            <person name="Rivero F."/>
            <person name="Putnam N.H."/>
            <person name="West C.M."/>
            <person name="Loomis W.F."/>
            <person name="Chisholm R.L."/>
            <person name="Shaulsky G."/>
            <person name="Strassmann J.E."/>
            <person name="Queller D.C."/>
            <person name="Kuspa A."/>
            <person name="Grigoriev I.V."/>
        </authorList>
    </citation>
    <scope>NUCLEOTIDE SEQUENCE [LARGE SCALE GENOMIC DNA]</scope>
    <source>
        <strain evidence="3">QSDP1</strain>
    </source>
</reference>
<feature type="signal peptide" evidence="1">
    <location>
        <begin position="1"/>
        <end position="24"/>
    </location>
</feature>
<dbReference type="KEGG" id="dpp:DICPUDRAFT_82442"/>
<keyword evidence="1" id="KW-0732">Signal</keyword>
<dbReference type="Proteomes" id="UP000001064">
    <property type="component" value="Unassembled WGS sequence"/>
</dbReference>
<dbReference type="EMBL" id="GL871237">
    <property type="protein sequence ID" value="EGC31682.1"/>
    <property type="molecule type" value="Genomic_DNA"/>
</dbReference>
<evidence type="ECO:0000313" key="2">
    <source>
        <dbReference type="EMBL" id="EGC31682.1"/>
    </source>
</evidence>
<protein>
    <recommendedName>
        <fullName evidence="4">Transmembrane protein</fullName>
    </recommendedName>
</protein>
<evidence type="ECO:0008006" key="4">
    <source>
        <dbReference type="Google" id="ProtNLM"/>
    </source>
</evidence>
<dbReference type="AlphaFoldDB" id="F0ZWI8"/>
<proteinExistence type="predicted"/>
<sequence length="181" mass="20479">MNKLKFLILILLPTLILLIGTVSSLETTIQVESIKSSNTTVRKYTQFNITAPVNDSFVCDVTYTLPKQNDTECKYECGKFYYRIEEDPTNINKFYFCPTKYLACRDNSTVPFKPLSLCWSVTCFPNNASVKVDTTYTVLCVDPNPPKIVSNSTDSNSSNSINSLFSQNLLLISFVILIFIF</sequence>
<evidence type="ECO:0000313" key="3">
    <source>
        <dbReference type="Proteomes" id="UP000001064"/>
    </source>
</evidence>
<gene>
    <name evidence="2" type="ORF">DICPUDRAFT_82442</name>
</gene>
<dbReference type="InParanoid" id="F0ZWI8"/>
<name>F0ZWI8_DICPU</name>
<dbReference type="GeneID" id="10505538"/>
<feature type="chain" id="PRO_5003263908" description="Transmembrane protein" evidence="1">
    <location>
        <begin position="25"/>
        <end position="181"/>
    </location>
</feature>
<keyword evidence="3" id="KW-1185">Reference proteome</keyword>
<accession>F0ZWI8</accession>
<evidence type="ECO:0000256" key="1">
    <source>
        <dbReference type="SAM" id="SignalP"/>
    </source>
</evidence>